<evidence type="ECO:0008006" key="3">
    <source>
        <dbReference type="Google" id="ProtNLM"/>
    </source>
</evidence>
<comment type="caution">
    <text evidence="1">The sequence shown here is derived from an EMBL/GenBank/DDBJ whole genome shotgun (WGS) entry which is preliminary data.</text>
</comment>
<sequence length="417" mass="46116">MIHSLIYIFRILGGRKMKKVSIKKKKKLLTASAVGLATLMLLAGTFAWVQIRDERINRMNTKTITDGSVKLDEKFIPNENWEIGTENQKEVSVNNLGDQPVFVRVSYEEVLKVYKDNAQQKENSAAWKKGDSDFPVSFEANKYSDTKWTTLTAKNITPALPEGVTIKVKASKNEKGVSVESVAYYEHEDLGDKFQKVSLNLSATDYSEENVSDWTFNATDFKYFVYSGIEHKAKDWAGNNVLLGTKGEKYGVAYDYEYTTLGVSGASVPKTLATGNQIPQVDSADASRWTSKMQADNELDSALYAVYDAAAMTDTATLEQGKWVYNTEDGYFYYLNALESGNETPVFLQALGFANNASGSYSDMQFDLVVNLEAIQAVKAALTDAAGDNGGWAMSTEEGTTTKKIVDLLTTFASKNN</sequence>
<dbReference type="Proteomes" id="UP000183039">
    <property type="component" value="Unassembled WGS sequence"/>
</dbReference>
<dbReference type="EMBL" id="JXLC01000027">
    <property type="protein sequence ID" value="OJG87748.1"/>
    <property type="molecule type" value="Genomic_DNA"/>
</dbReference>
<evidence type="ECO:0000313" key="1">
    <source>
        <dbReference type="EMBL" id="OJG87748.1"/>
    </source>
</evidence>
<reference evidence="1 2" key="1">
    <citation type="submission" date="2014-12" db="EMBL/GenBank/DDBJ databases">
        <title>Draft genome sequences of 29 type strains of Enterococci.</title>
        <authorList>
            <person name="Zhong Z."/>
            <person name="Sun Z."/>
            <person name="Liu W."/>
            <person name="Zhang W."/>
            <person name="Zhang H."/>
        </authorList>
    </citation>
    <scope>NUCLEOTIDE SEQUENCE [LARGE SCALE GENOMIC DNA]</scope>
    <source>
        <strain evidence="1 2">DSM 22801</strain>
    </source>
</reference>
<name>A0AA91G7M2_9ENTE</name>
<proteinExistence type="predicted"/>
<organism evidence="1 2">
    <name type="scientific">Enterococcus silesiacus</name>
    <dbReference type="NCBI Taxonomy" id="332949"/>
    <lineage>
        <taxon>Bacteria</taxon>
        <taxon>Bacillati</taxon>
        <taxon>Bacillota</taxon>
        <taxon>Bacilli</taxon>
        <taxon>Lactobacillales</taxon>
        <taxon>Enterococcaceae</taxon>
        <taxon>Enterococcus</taxon>
    </lineage>
</organism>
<dbReference type="AlphaFoldDB" id="A0AA91G7M2"/>
<evidence type="ECO:0000313" key="2">
    <source>
        <dbReference type="Proteomes" id="UP000183039"/>
    </source>
</evidence>
<gene>
    <name evidence="1" type="ORF">RV15_GL001881</name>
</gene>
<accession>A0AA91G7M2</accession>
<protein>
    <recommendedName>
        <fullName evidence="3">Alternate signal-mediated exported protein</fullName>
    </recommendedName>
</protein>